<feature type="non-terminal residue" evidence="1">
    <location>
        <position position="1"/>
    </location>
</feature>
<comment type="caution">
    <text evidence="1">The sequence shown here is derived from an EMBL/GenBank/DDBJ whole genome shotgun (WGS) entry which is preliminary data.</text>
</comment>
<evidence type="ECO:0000313" key="1">
    <source>
        <dbReference type="EMBL" id="CAF1165309.1"/>
    </source>
</evidence>
<gene>
    <name evidence="1" type="ORF">GPM918_LOCUS21895</name>
    <name evidence="2" type="ORF">SRO942_LOCUS21894</name>
</gene>
<accession>A0A814TQ36</accession>
<organism evidence="1 3">
    <name type="scientific">Didymodactylos carnosus</name>
    <dbReference type="NCBI Taxonomy" id="1234261"/>
    <lineage>
        <taxon>Eukaryota</taxon>
        <taxon>Metazoa</taxon>
        <taxon>Spiralia</taxon>
        <taxon>Gnathifera</taxon>
        <taxon>Rotifera</taxon>
        <taxon>Eurotatoria</taxon>
        <taxon>Bdelloidea</taxon>
        <taxon>Philodinida</taxon>
        <taxon>Philodinidae</taxon>
        <taxon>Didymodactylos</taxon>
    </lineage>
</organism>
<evidence type="ECO:0000313" key="3">
    <source>
        <dbReference type="Proteomes" id="UP000663829"/>
    </source>
</evidence>
<keyword evidence="3" id="KW-1185">Reference proteome</keyword>
<evidence type="ECO:0000313" key="2">
    <source>
        <dbReference type="EMBL" id="CAF3928973.1"/>
    </source>
</evidence>
<dbReference type="Proteomes" id="UP000681722">
    <property type="component" value="Unassembled WGS sequence"/>
</dbReference>
<dbReference type="EMBL" id="CAJNOQ010007339">
    <property type="protein sequence ID" value="CAF1165309.1"/>
    <property type="molecule type" value="Genomic_DNA"/>
</dbReference>
<reference evidence="1" key="1">
    <citation type="submission" date="2021-02" db="EMBL/GenBank/DDBJ databases">
        <authorList>
            <person name="Nowell W R."/>
        </authorList>
    </citation>
    <scope>NUCLEOTIDE SEQUENCE</scope>
</reference>
<name>A0A814TQ36_9BILA</name>
<protein>
    <submittedName>
        <fullName evidence="1">Uncharacterized protein</fullName>
    </submittedName>
</protein>
<sequence length="107" mass="12179">MNTILVVDQQLSPLAASGRVIWYKNELFNIKTMHSRSSNQPIYYPIALANPQQVRIKTNLYFLTSIRPKAKWKSNGVTIAGGHGRDSQQNQLYNPYNIAVDSHSNLY</sequence>
<proteinExistence type="predicted"/>
<dbReference type="EMBL" id="CAJOBC010007340">
    <property type="protein sequence ID" value="CAF3928973.1"/>
    <property type="molecule type" value="Genomic_DNA"/>
</dbReference>
<dbReference type="Proteomes" id="UP000663829">
    <property type="component" value="Unassembled WGS sequence"/>
</dbReference>
<dbReference type="AlphaFoldDB" id="A0A814TQ36"/>